<keyword evidence="2" id="KW-1185">Reference proteome</keyword>
<proteinExistence type="predicted"/>
<dbReference type="SUPFAM" id="SSF55486">
    <property type="entry name" value="Metalloproteases ('zincins'), catalytic domain"/>
    <property type="match status" value="1"/>
</dbReference>
<feature type="non-terminal residue" evidence="1">
    <location>
        <position position="1"/>
    </location>
</feature>
<comment type="caution">
    <text evidence="1">The sequence shown here is derived from an EMBL/GenBank/DDBJ whole genome shotgun (WGS) entry which is preliminary data.</text>
</comment>
<dbReference type="AlphaFoldDB" id="A0AAD6ZRP2"/>
<organism evidence="1 2">
    <name type="scientific">Mycena albidolilacea</name>
    <dbReference type="NCBI Taxonomy" id="1033008"/>
    <lineage>
        <taxon>Eukaryota</taxon>
        <taxon>Fungi</taxon>
        <taxon>Dikarya</taxon>
        <taxon>Basidiomycota</taxon>
        <taxon>Agaricomycotina</taxon>
        <taxon>Agaricomycetes</taxon>
        <taxon>Agaricomycetidae</taxon>
        <taxon>Agaricales</taxon>
        <taxon>Marasmiineae</taxon>
        <taxon>Mycenaceae</taxon>
        <taxon>Mycena</taxon>
    </lineage>
</organism>
<evidence type="ECO:0000313" key="1">
    <source>
        <dbReference type="EMBL" id="KAJ7336121.1"/>
    </source>
</evidence>
<name>A0AAD6ZRP2_9AGAR</name>
<dbReference type="Proteomes" id="UP001218218">
    <property type="component" value="Unassembled WGS sequence"/>
</dbReference>
<dbReference type="EMBL" id="JARIHO010000031">
    <property type="protein sequence ID" value="KAJ7336121.1"/>
    <property type="molecule type" value="Genomic_DNA"/>
</dbReference>
<sequence>SQVTMNLGWVADTTTVSDDDRGSILHHEFGQALGLLHEHQSRARNGTITLDEDAVFAYYMTTQNWDKATVKAQIIDVYNSTDVSNYSVLDPTSIVMCAFF</sequence>
<dbReference type="Gene3D" id="3.40.390.10">
    <property type="entry name" value="Collagenase (Catalytic Domain)"/>
    <property type="match status" value="1"/>
</dbReference>
<feature type="non-terminal residue" evidence="1">
    <location>
        <position position="100"/>
    </location>
</feature>
<protein>
    <submittedName>
        <fullName evidence="1">Uncharacterized protein</fullName>
    </submittedName>
</protein>
<gene>
    <name evidence="1" type="ORF">DFH08DRAFT_1018372</name>
</gene>
<accession>A0AAD6ZRP2</accession>
<dbReference type="GO" id="GO:0008237">
    <property type="term" value="F:metallopeptidase activity"/>
    <property type="evidence" value="ECO:0007669"/>
    <property type="project" value="InterPro"/>
</dbReference>
<reference evidence="1" key="1">
    <citation type="submission" date="2023-03" db="EMBL/GenBank/DDBJ databases">
        <title>Massive genome expansion in bonnet fungi (Mycena s.s.) driven by repeated elements and novel gene families across ecological guilds.</title>
        <authorList>
            <consortium name="Lawrence Berkeley National Laboratory"/>
            <person name="Harder C.B."/>
            <person name="Miyauchi S."/>
            <person name="Viragh M."/>
            <person name="Kuo A."/>
            <person name="Thoen E."/>
            <person name="Andreopoulos B."/>
            <person name="Lu D."/>
            <person name="Skrede I."/>
            <person name="Drula E."/>
            <person name="Henrissat B."/>
            <person name="Morin E."/>
            <person name="Kohler A."/>
            <person name="Barry K."/>
            <person name="LaButti K."/>
            <person name="Morin E."/>
            <person name="Salamov A."/>
            <person name="Lipzen A."/>
            <person name="Mereny Z."/>
            <person name="Hegedus B."/>
            <person name="Baldrian P."/>
            <person name="Stursova M."/>
            <person name="Weitz H."/>
            <person name="Taylor A."/>
            <person name="Grigoriev I.V."/>
            <person name="Nagy L.G."/>
            <person name="Martin F."/>
            <person name="Kauserud H."/>
        </authorList>
    </citation>
    <scope>NUCLEOTIDE SEQUENCE</scope>
    <source>
        <strain evidence="1">CBHHK002</strain>
    </source>
</reference>
<dbReference type="InterPro" id="IPR024079">
    <property type="entry name" value="MetalloPept_cat_dom_sf"/>
</dbReference>
<evidence type="ECO:0000313" key="2">
    <source>
        <dbReference type="Proteomes" id="UP001218218"/>
    </source>
</evidence>